<comment type="caution">
    <text evidence="2">The sequence shown here is derived from an EMBL/GenBank/DDBJ whole genome shotgun (WGS) entry which is preliminary data.</text>
</comment>
<protein>
    <submittedName>
        <fullName evidence="2">MarR family winged helix-turn-helix transcriptional regulator</fullName>
    </submittedName>
</protein>
<dbReference type="PROSITE" id="PS50995">
    <property type="entry name" value="HTH_MARR_2"/>
    <property type="match status" value="1"/>
</dbReference>
<organism evidence="2 3">
    <name type="scientific">Mesorhizobium marinum</name>
    <dbReference type="NCBI Taxonomy" id="3228790"/>
    <lineage>
        <taxon>Bacteria</taxon>
        <taxon>Pseudomonadati</taxon>
        <taxon>Pseudomonadota</taxon>
        <taxon>Alphaproteobacteria</taxon>
        <taxon>Hyphomicrobiales</taxon>
        <taxon>Phyllobacteriaceae</taxon>
        <taxon>Mesorhizobium</taxon>
    </lineage>
</organism>
<evidence type="ECO:0000259" key="1">
    <source>
        <dbReference type="PROSITE" id="PS50995"/>
    </source>
</evidence>
<evidence type="ECO:0000313" key="2">
    <source>
        <dbReference type="EMBL" id="MEW9807107.1"/>
    </source>
</evidence>
<dbReference type="Proteomes" id="UP001556196">
    <property type="component" value="Unassembled WGS sequence"/>
</dbReference>
<dbReference type="InterPro" id="IPR036388">
    <property type="entry name" value="WH-like_DNA-bd_sf"/>
</dbReference>
<dbReference type="EMBL" id="JBFOCI010000004">
    <property type="protein sequence ID" value="MEW9807107.1"/>
    <property type="molecule type" value="Genomic_DNA"/>
</dbReference>
<dbReference type="SUPFAM" id="SSF46785">
    <property type="entry name" value="Winged helix' DNA-binding domain"/>
    <property type="match status" value="1"/>
</dbReference>
<dbReference type="InterPro" id="IPR000835">
    <property type="entry name" value="HTH_MarR-typ"/>
</dbReference>
<dbReference type="InterPro" id="IPR039422">
    <property type="entry name" value="MarR/SlyA-like"/>
</dbReference>
<sequence>MTKIDKIGLPDPPPLPPEEMLPLLKSIRRIVRASDLGSRALQKTSGLTAPQLAVLTAVGSLGEISTTRIAEQVDLSAATVVTILDNLERHQLVTRHRSSEDRRIVFTRTTPAGVAVLARALGPFSEAFARRFAALAPDHRRRMVKTLAELADLLNAADGPPAPDS</sequence>
<keyword evidence="3" id="KW-1185">Reference proteome</keyword>
<dbReference type="PANTHER" id="PTHR33164:SF89">
    <property type="entry name" value="MARR FAMILY REGULATORY PROTEIN"/>
    <property type="match status" value="1"/>
</dbReference>
<name>A0ABV3R198_9HYPH</name>
<dbReference type="PANTHER" id="PTHR33164">
    <property type="entry name" value="TRANSCRIPTIONAL REGULATOR, MARR FAMILY"/>
    <property type="match status" value="1"/>
</dbReference>
<reference evidence="2 3" key="1">
    <citation type="submission" date="2024-06" db="EMBL/GenBank/DDBJ databases">
        <authorList>
            <person name="Tuo L."/>
        </authorList>
    </citation>
    <scope>NUCLEOTIDE SEQUENCE [LARGE SCALE GENOMIC DNA]</scope>
    <source>
        <strain evidence="2 3">ZMM04-5</strain>
    </source>
</reference>
<evidence type="ECO:0000313" key="3">
    <source>
        <dbReference type="Proteomes" id="UP001556196"/>
    </source>
</evidence>
<dbReference type="InterPro" id="IPR036390">
    <property type="entry name" value="WH_DNA-bd_sf"/>
</dbReference>
<feature type="domain" description="HTH marR-type" evidence="1">
    <location>
        <begin position="20"/>
        <end position="152"/>
    </location>
</feature>
<proteinExistence type="predicted"/>
<accession>A0ABV3R198</accession>
<dbReference type="SMART" id="SM00347">
    <property type="entry name" value="HTH_MARR"/>
    <property type="match status" value="1"/>
</dbReference>
<dbReference type="Gene3D" id="1.10.10.10">
    <property type="entry name" value="Winged helix-like DNA-binding domain superfamily/Winged helix DNA-binding domain"/>
    <property type="match status" value="1"/>
</dbReference>
<dbReference type="RefSeq" id="WP_367724267.1">
    <property type="nucleotide sequence ID" value="NZ_JBFOCI010000004.1"/>
</dbReference>
<dbReference type="Pfam" id="PF01047">
    <property type="entry name" value="MarR"/>
    <property type="match status" value="1"/>
</dbReference>
<gene>
    <name evidence="2" type="ORF">ABUE31_14030</name>
</gene>